<organism evidence="2 3">
    <name type="scientific">Clavibacter michiganensis</name>
    <dbReference type="NCBI Taxonomy" id="28447"/>
    <lineage>
        <taxon>Bacteria</taxon>
        <taxon>Bacillati</taxon>
        <taxon>Actinomycetota</taxon>
        <taxon>Actinomycetes</taxon>
        <taxon>Micrococcales</taxon>
        <taxon>Microbacteriaceae</taxon>
        <taxon>Clavibacter</taxon>
    </lineage>
</organism>
<gene>
    <name evidence="2" type="ORF">CMsap09_15230</name>
</gene>
<dbReference type="Proteomes" id="UP000195106">
    <property type="component" value="Unassembled WGS sequence"/>
</dbReference>
<proteinExistence type="predicted"/>
<protein>
    <submittedName>
        <fullName evidence="2">Uncharacterized protein</fullName>
    </submittedName>
</protein>
<comment type="caution">
    <text evidence="2">The sequence shown here is derived from an EMBL/GenBank/DDBJ whole genome shotgun (WGS) entry which is preliminary data.</text>
</comment>
<evidence type="ECO:0000313" key="2">
    <source>
        <dbReference type="EMBL" id="OUE10299.1"/>
    </source>
</evidence>
<dbReference type="EMBL" id="MDHJ01000001">
    <property type="protein sequence ID" value="OUE10299.1"/>
    <property type="molecule type" value="Genomic_DNA"/>
</dbReference>
<name>A0A251XYE1_9MICO</name>
<evidence type="ECO:0000256" key="1">
    <source>
        <dbReference type="SAM" id="Phobius"/>
    </source>
</evidence>
<feature type="transmembrane region" description="Helical" evidence="1">
    <location>
        <begin position="12"/>
        <end position="28"/>
    </location>
</feature>
<keyword evidence="1" id="KW-1133">Transmembrane helix</keyword>
<keyword evidence="1" id="KW-0472">Membrane</keyword>
<dbReference type="AlphaFoldDB" id="A0A251XYE1"/>
<evidence type="ECO:0000313" key="3">
    <source>
        <dbReference type="Proteomes" id="UP000195106"/>
    </source>
</evidence>
<keyword evidence="1" id="KW-0812">Transmembrane</keyword>
<sequence>MADDTRDARPTGTLWLVIGLVSGALLVTGAVSPAWIPAVAFAVSVLMLVRTTGRRARP</sequence>
<accession>A0A251XYE1</accession>
<reference evidence="2 3" key="1">
    <citation type="submission" date="2016-08" db="EMBL/GenBank/DDBJ databases">
        <title>Genome sequence of Clavibacter michiganensis spp. strain CASJ009.</title>
        <authorList>
            <person name="Thapa S.P."/>
            <person name="Coaker G."/>
        </authorList>
    </citation>
    <scope>NUCLEOTIDE SEQUENCE [LARGE SCALE GENOMIC DNA]</scope>
    <source>
        <strain evidence="2">CASJ009</strain>
    </source>
</reference>